<dbReference type="GO" id="GO:0016810">
    <property type="term" value="F:hydrolase activity, acting on carbon-nitrogen (but not peptide) bonds"/>
    <property type="evidence" value="ECO:0007669"/>
    <property type="project" value="InterPro"/>
</dbReference>
<dbReference type="PANTHER" id="PTHR34216:SF7">
    <property type="entry name" value="POLY-BETA-1,6-N-ACETYL-D-GLUCOSAMINE N-DEACETYLASE"/>
    <property type="match status" value="1"/>
</dbReference>
<dbReference type="OrthoDB" id="2488735at2"/>
<reference evidence="3 4" key="1">
    <citation type="submission" date="2016-01" db="EMBL/GenBank/DDBJ databases">
        <title>Investigation of taxonomic status of Bacillus aminovorans.</title>
        <authorList>
            <person name="Verma A."/>
            <person name="Pal Y."/>
            <person name="Krishnamurthi S."/>
        </authorList>
    </citation>
    <scope>NUCLEOTIDE SEQUENCE [LARGE SCALE GENOMIC DNA]</scope>
    <source>
        <strain evidence="3 4">DSM 4337</strain>
    </source>
</reference>
<keyword evidence="1" id="KW-0732">Signal</keyword>
<dbReference type="CDD" id="cd10970">
    <property type="entry name" value="CE4_DAC_u1_6s"/>
    <property type="match status" value="1"/>
</dbReference>
<evidence type="ECO:0000256" key="1">
    <source>
        <dbReference type="ARBA" id="ARBA00022729"/>
    </source>
</evidence>
<proteinExistence type="predicted"/>
<dbReference type="GO" id="GO:0005975">
    <property type="term" value="P:carbohydrate metabolic process"/>
    <property type="evidence" value="ECO:0007669"/>
    <property type="project" value="InterPro"/>
</dbReference>
<evidence type="ECO:0000313" key="3">
    <source>
        <dbReference type="EMBL" id="OAH53063.1"/>
    </source>
</evidence>
<evidence type="ECO:0000259" key="2">
    <source>
        <dbReference type="PROSITE" id="PS51677"/>
    </source>
</evidence>
<organism evidence="3 4">
    <name type="scientific">Domibacillus aminovorans</name>
    <dbReference type="NCBI Taxonomy" id="29332"/>
    <lineage>
        <taxon>Bacteria</taxon>
        <taxon>Bacillati</taxon>
        <taxon>Bacillota</taxon>
        <taxon>Bacilli</taxon>
        <taxon>Bacillales</taxon>
        <taxon>Bacillaceae</taxon>
        <taxon>Domibacillus</taxon>
    </lineage>
</organism>
<dbReference type="Proteomes" id="UP000077271">
    <property type="component" value="Unassembled WGS sequence"/>
</dbReference>
<sequence length="652" mass="71048">MVKRIKIKRGLKANLPLLNEGEPALTTDKQTLFIGANIGNVEFINKSDIEDKISTASGLLNTEINTTKADLQAAKTDLSNTKTDLANTKSDLQTTKTSLNNAKTDLQSAKTDIENMDQLLTETSSIVNDLTILVDDLIENGIPKTIYSPFITTQENTITLGPDAKIGKLNVGIRGNMDEVEKKLTKNITITSESADDANTSQMTLNWSSGEGRSTKGVFDSIVGGGYQDLTSFNMAPRAILTFDDGWSSVYALAYPYMKSKGIKGTCYIVPPFLETAGYMTLLQLQTMFFSAGWCMGNHTTTHPNMGSYSYVDALNEIGVCNNWLRANGFADGLRHIAFPNGAYNDDVLQACRDLGLKTARKTGNQLNNNFSLADDLRLIAPITCGLGGGSPNFAAVKTQIDNAIAQGKVCIMMFHRIVNTAGENGSSTTDGMNFVYSDFVQVIDYLVSTGIITETIDEFYNSLTNAIKEYKENSQSIEFDSNYQEIQRTGKKILDGSLNWTSPVLFQTNCYRASVSGWSAANPEVSTLVGSNHTDYNDLFSFQTVDAINGTLPNRYQVAVHTSGVLYISFDKDYAITNGLTTAAALKTWLNNHPITMVYERSTPIVNNVSVTITTNGQSDTSLRSFGEGTVITVSHAIDSAKPTIIENHPV</sequence>
<name>A0A177KI38_9BACI</name>
<dbReference type="RefSeq" id="WP_063975461.1">
    <property type="nucleotide sequence ID" value="NZ_LQWZ01000036.1"/>
</dbReference>
<dbReference type="Gene3D" id="1.10.287.540">
    <property type="entry name" value="Helix hairpin bin"/>
    <property type="match status" value="1"/>
</dbReference>
<dbReference type="EMBL" id="LQWZ01000036">
    <property type="protein sequence ID" value="OAH53063.1"/>
    <property type="molecule type" value="Genomic_DNA"/>
</dbReference>
<dbReference type="PROSITE" id="PS51677">
    <property type="entry name" value="NODB"/>
    <property type="match status" value="1"/>
</dbReference>
<gene>
    <name evidence="3" type="ORF">AWH48_11940</name>
</gene>
<evidence type="ECO:0000313" key="4">
    <source>
        <dbReference type="Proteomes" id="UP000077271"/>
    </source>
</evidence>
<dbReference type="InterPro" id="IPR002509">
    <property type="entry name" value="NODB_dom"/>
</dbReference>
<feature type="domain" description="NodB homology" evidence="2">
    <location>
        <begin position="237"/>
        <end position="449"/>
    </location>
</feature>
<comment type="caution">
    <text evidence="3">The sequence shown here is derived from an EMBL/GenBank/DDBJ whole genome shotgun (WGS) entry which is preliminary data.</text>
</comment>
<protein>
    <recommendedName>
        <fullName evidence="2">NodB homology domain-containing protein</fullName>
    </recommendedName>
</protein>
<dbReference type="InterPro" id="IPR011330">
    <property type="entry name" value="Glyco_hydro/deAcase_b/a-brl"/>
</dbReference>
<dbReference type="Pfam" id="PF18454">
    <property type="entry name" value="Mtd_N"/>
    <property type="match status" value="1"/>
</dbReference>
<dbReference type="Pfam" id="PF01522">
    <property type="entry name" value="Polysacc_deac_1"/>
    <property type="match status" value="1"/>
</dbReference>
<dbReference type="InterPro" id="IPR041352">
    <property type="entry name" value="Mtd_N"/>
</dbReference>
<dbReference type="SUPFAM" id="SSF88713">
    <property type="entry name" value="Glycoside hydrolase/deacetylase"/>
    <property type="match status" value="1"/>
</dbReference>
<accession>A0A177KI38</accession>
<dbReference type="AlphaFoldDB" id="A0A177KI38"/>
<dbReference type="InterPro" id="IPR051398">
    <property type="entry name" value="Polysacch_Deacetylase"/>
</dbReference>
<dbReference type="PANTHER" id="PTHR34216">
    <property type="match status" value="1"/>
</dbReference>
<dbReference type="Gene3D" id="3.20.20.370">
    <property type="entry name" value="Glycoside hydrolase/deacetylase"/>
    <property type="match status" value="1"/>
</dbReference>